<feature type="region of interest" description="Disordered" evidence="10">
    <location>
        <begin position="842"/>
        <end position="865"/>
    </location>
</feature>
<dbReference type="PANTHER" id="PTHR43493:SF5">
    <property type="entry name" value="DNA GYRASE SUBUNIT A, CHLOROPLASTIC_MITOCHONDRIAL"/>
    <property type="match status" value="1"/>
</dbReference>
<dbReference type="Pfam" id="PF03989">
    <property type="entry name" value="DNA_gyraseA_C"/>
    <property type="match status" value="6"/>
</dbReference>
<evidence type="ECO:0000256" key="6">
    <source>
        <dbReference type="ARBA" id="ARBA00023029"/>
    </source>
</evidence>
<evidence type="ECO:0000256" key="5">
    <source>
        <dbReference type="ARBA" id="ARBA00022840"/>
    </source>
</evidence>
<dbReference type="EMBL" id="VSSQ01000128">
    <property type="protein sequence ID" value="MPL79620.1"/>
    <property type="molecule type" value="Genomic_DNA"/>
</dbReference>
<evidence type="ECO:0000256" key="7">
    <source>
        <dbReference type="ARBA" id="ARBA00023125"/>
    </source>
</evidence>
<dbReference type="InterPro" id="IPR013758">
    <property type="entry name" value="Topo_IIA_A/C_ab"/>
</dbReference>
<dbReference type="FunFam" id="2.120.10.90:FF:000005">
    <property type="entry name" value="DNA topoisomerase 4 subunit A"/>
    <property type="match status" value="1"/>
</dbReference>
<dbReference type="HAMAP" id="MF_01897">
    <property type="entry name" value="GyrA"/>
    <property type="match status" value="1"/>
</dbReference>
<gene>
    <name evidence="12" type="primary">gyrA_12</name>
    <name evidence="12" type="ORF">SDC9_25504</name>
</gene>
<evidence type="ECO:0000256" key="9">
    <source>
        <dbReference type="ARBA" id="ARBA00063644"/>
    </source>
</evidence>
<evidence type="ECO:0000256" key="4">
    <source>
        <dbReference type="ARBA" id="ARBA00022741"/>
    </source>
</evidence>
<comment type="caution">
    <text evidence="12">The sequence shown here is derived from an EMBL/GenBank/DDBJ whole genome shotgun (WGS) entry which is preliminary data.</text>
</comment>
<keyword evidence="4" id="KW-0547">Nucleotide-binding</keyword>
<dbReference type="Gene3D" id="3.30.1360.40">
    <property type="match status" value="1"/>
</dbReference>
<dbReference type="InterPro" id="IPR005743">
    <property type="entry name" value="GyrA"/>
</dbReference>
<keyword evidence="8 12" id="KW-0413">Isomerase</keyword>
<feature type="domain" description="Topo IIA-type catalytic" evidence="11">
    <location>
        <begin position="34"/>
        <end position="498"/>
    </location>
</feature>
<dbReference type="GO" id="GO:0006265">
    <property type="term" value="P:DNA topological change"/>
    <property type="evidence" value="ECO:0007669"/>
    <property type="project" value="InterPro"/>
</dbReference>
<dbReference type="InterPro" id="IPR035516">
    <property type="entry name" value="Gyrase/topoIV_suA_C"/>
</dbReference>
<dbReference type="InterPro" id="IPR002205">
    <property type="entry name" value="Topo_IIA_dom_A"/>
</dbReference>
<evidence type="ECO:0000256" key="1">
    <source>
        <dbReference type="ARBA" id="ARBA00000185"/>
    </source>
</evidence>
<dbReference type="GO" id="GO:0009330">
    <property type="term" value="C:DNA topoisomerase type II (double strand cut, ATP-hydrolyzing) complex"/>
    <property type="evidence" value="ECO:0007669"/>
    <property type="project" value="TreeGrafter"/>
</dbReference>
<keyword evidence="5" id="KW-0067">ATP-binding</keyword>
<evidence type="ECO:0000256" key="3">
    <source>
        <dbReference type="ARBA" id="ARBA00012895"/>
    </source>
</evidence>
<dbReference type="Gene3D" id="2.120.10.90">
    <property type="entry name" value="DNA gyrase/topoisomerase IV, subunit A, C-terminal"/>
    <property type="match status" value="1"/>
</dbReference>
<dbReference type="Gene3D" id="3.90.199.10">
    <property type="entry name" value="Topoisomerase II, domain 5"/>
    <property type="match status" value="1"/>
</dbReference>
<comment type="subunit">
    <text evidence="9">Heterotetramer composed of ParC and ParE.</text>
</comment>
<dbReference type="InterPro" id="IPR006691">
    <property type="entry name" value="GyrA/parC_rep"/>
</dbReference>
<evidence type="ECO:0000313" key="12">
    <source>
        <dbReference type="EMBL" id="MPL79620.1"/>
    </source>
</evidence>
<dbReference type="FunFam" id="3.30.1360.40:FF:000002">
    <property type="entry name" value="DNA gyrase subunit A"/>
    <property type="match status" value="1"/>
</dbReference>
<keyword evidence="7" id="KW-0238">DNA-binding</keyword>
<dbReference type="GO" id="GO:0005524">
    <property type="term" value="F:ATP binding"/>
    <property type="evidence" value="ECO:0007669"/>
    <property type="project" value="UniProtKB-KW"/>
</dbReference>
<dbReference type="NCBIfam" id="TIGR01063">
    <property type="entry name" value="gyrA"/>
    <property type="match status" value="1"/>
</dbReference>
<sequence length="865" mass="98327">MYSENEKIIKVNIEKQMKSAYIDYAMSVIVSRALPDVRDGMKPVHRRILYAMNDMGMFYNSPTKKSARIVGEVLGKYHPHGDSSVYYAMVRLAQPWQMRYKLVDGQGNFGSVDQDPPAAMRYTEARLAKISDEILADIDKDTVDFQNNFDDSLKEPTVLPTRIPNLLINGTSGIAVGMATNMAPHNLTEVINGTIAYIDNNDITIEELMKYITAPDFPTGGIIYGYEGVRSAYETGRGQVVIRAEANIEQAANGHDQIIVTSIPYQVNKSEMIRRQAQLADEKKIEGISEIKDESNKDGIRIVYKLKKDAITNVVLNKLYQYSEIQTSFSINSIALVHGRPLLLNLKEIIKYFVEHRIEVVERRTRFELAEAEKRAHILEGLLKALDFIDEIIAIIRSSETVNIARETMSERWGFSEIQTRAIVDMRLRQLAALEREKLQAEYDELMAFIKRCLEILNNKDILMQVIKDELLVIKEKYGDERKTTIEYSSSDFRIEDMIADEDVVITISHLGYIKRTPLSEYKVQNRGGKGSKGANSRDEDFIEHIYTATMHNYILFFTEKGRCFWMRVFEIPEGTKTSKGRAIQNLINIEPDDNVKAYINTKDLKDEEYINNNYIVLCTKKGIVKKTTLEAYSRPRINGINAVTIREGDELLEAKLTNGDNEIFLALNSGNCIRFSESKVRPMGRNASGVKGVTLKNESDFVIGMVCVEDKERNILVVSENGYGKRSNIDEYRHTNRGGKGVRTLKITDKTGNLIAIKDVADENDLMIINKSGITIRIAVKDLRVMGRSTQGVRLIKLKDEDQIAAVCRIDVTEDDEDIERAIIDGEEIIDDSIDLEEIEEIEEEETEDEIQEEADSIEDENDK</sequence>
<protein>
    <recommendedName>
        <fullName evidence="3">DNA topoisomerase (ATP-hydrolyzing)</fullName>
        <ecNumber evidence="3">5.6.2.2</ecNumber>
    </recommendedName>
</protein>
<dbReference type="GO" id="GO:0005737">
    <property type="term" value="C:cytoplasm"/>
    <property type="evidence" value="ECO:0007669"/>
    <property type="project" value="TreeGrafter"/>
</dbReference>
<dbReference type="GO" id="GO:0003918">
    <property type="term" value="F:DNA topoisomerase type II (double strand cut, ATP-hydrolyzing) activity"/>
    <property type="evidence" value="ECO:0007669"/>
    <property type="project" value="UniProtKB-EC"/>
</dbReference>
<dbReference type="NCBIfam" id="NF004043">
    <property type="entry name" value="PRK05560.1"/>
    <property type="match status" value="1"/>
</dbReference>
<evidence type="ECO:0000259" key="11">
    <source>
        <dbReference type="PROSITE" id="PS52040"/>
    </source>
</evidence>
<evidence type="ECO:0000256" key="10">
    <source>
        <dbReference type="SAM" id="MobiDB-lite"/>
    </source>
</evidence>
<accession>A0A644UL12</accession>
<comment type="similarity">
    <text evidence="2">Belongs to the type II topoisomerase GyrA/ParC subunit family.</text>
</comment>
<proteinExistence type="inferred from homology"/>
<dbReference type="AlphaFoldDB" id="A0A644UL12"/>
<dbReference type="Pfam" id="PF00521">
    <property type="entry name" value="DNA_topoisoIV"/>
    <property type="match status" value="1"/>
</dbReference>
<evidence type="ECO:0000256" key="8">
    <source>
        <dbReference type="ARBA" id="ARBA00023235"/>
    </source>
</evidence>
<dbReference type="FunFam" id="1.10.268.10:FF:000001">
    <property type="entry name" value="DNA gyrase subunit A"/>
    <property type="match status" value="1"/>
</dbReference>
<dbReference type="NCBIfam" id="NF004044">
    <property type="entry name" value="PRK05561.1"/>
    <property type="match status" value="1"/>
</dbReference>
<dbReference type="PANTHER" id="PTHR43493">
    <property type="entry name" value="DNA GYRASE/TOPOISOMERASE SUBUNIT A"/>
    <property type="match status" value="1"/>
</dbReference>
<dbReference type="PROSITE" id="PS52040">
    <property type="entry name" value="TOPO_IIA"/>
    <property type="match status" value="1"/>
</dbReference>
<dbReference type="EC" id="5.6.2.2" evidence="3"/>
<dbReference type="InterPro" id="IPR013757">
    <property type="entry name" value="Topo_IIA_A_a_sf"/>
</dbReference>
<dbReference type="GO" id="GO:0003677">
    <property type="term" value="F:DNA binding"/>
    <property type="evidence" value="ECO:0007669"/>
    <property type="project" value="UniProtKB-KW"/>
</dbReference>
<comment type="catalytic activity">
    <reaction evidence="1">
        <text>ATP-dependent breakage, passage and rejoining of double-stranded DNA.</text>
        <dbReference type="EC" id="5.6.2.2"/>
    </reaction>
</comment>
<dbReference type="InterPro" id="IPR050220">
    <property type="entry name" value="Type_II_DNA_Topoisomerases"/>
</dbReference>
<dbReference type="SMART" id="SM00434">
    <property type="entry name" value="TOP4c"/>
    <property type="match status" value="1"/>
</dbReference>
<reference evidence="12" key="1">
    <citation type="submission" date="2019-08" db="EMBL/GenBank/DDBJ databases">
        <authorList>
            <person name="Kucharzyk K."/>
            <person name="Murdoch R.W."/>
            <person name="Higgins S."/>
            <person name="Loffler F."/>
        </authorList>
    </citation>
    <scope>NUCLEOTIDE SEQUENCE</scope>
</reference>
<evidence type="ECO:0000256" key="2">
    <source>
        <dbReference type="ARBA" id="ARBA00008263"/>
    </source>
</evidence>
<dbReference type="FunFam" id="3.90.199.10:FF:000001">
    <property type="entry name" value="DNA gyrase subunit A"/>
    <property type="match status" value="1"/>
</dbReference>
<name>A0A644UL12_9ZZZZ</name>
<dbReference type="SUPFAM" id="SSF101904">
    <property type="entry name" value="GyrA/ParC C-terminal domain-like"/>
    <property type="match status" value="1"/>
</dbReference>
<keyword evidence="6" id="KW-0799">Topoisomerase</keyword>
<dbReference type="CDD" id="cd00187">
    <property type="entry name" value="TOP4c"/>
    <property type="match status" value="1"/>
</dbReference>
<organism evidence="12">
    <name type="scientific">bioreactor metagenome</name>
    <dbReference type="NCBI Taxonomy" id="1076179"/>
    <lineage>
        <taxon>unclassified sequences</taxon>
        <taxon>metagenomes</taxon>
        <taxon>ecological metagenomes</taxon>
    </lineage>
</organism>
<dbReference type="InterPro" id="IPR013760">
    <property type="entry name" value="Topo_IIA-like_dom_sf"/>
</dbReference>
<dbReference type="GO" id="GO:0005694">
    <property type="term" value="C:chromosome"/>
    <property type="evidence" value="ECO:0007669"/>
    <property type="project" value="InterPro"/>
</dbReference>
<dbReference type="Gene3D" id="1.10.268.10">
    <property type="entry name" value="Topoisomerase, domain 3"/>
    <property type="match status" value="1"/>
</dbReference>
<dbReference type="SUPFAM" id="SSF56719">
    <property type="entry name" value="Type II DNA topoisomerase"/>
    <property type="match status" value="1"/>
</dbReference>